<gene>
    <name evidence="9" type="ORF">N7509_002560</name>
</gene>
<accession>A0A9W9W907</accession>
<dbReference type="InterPro" id="IPR000297">
    <property type="entry name" value="PPIase_PpiC"/>
</dbReference>
<feature type="compositionally biased region" description="Basic and acidic residues" evidence="7">
    <location>
        <begin position="13"/>
        <end position="23"/>
    </location>
</feature>
<dbReference type="Gene3D" id="3.10.50.40">
    <property type="match status" value="1"/>
</dbReference>
<organism evidence="9 10">
    <name type="scientific">Penicillium cosmopolitanum</name>
    <dbReference type="NCBI Taxonomy" id="1131564"/>
    <lineage>
        <taxon>Eukaryota</taxon>
        <taxon>Fungi</taxon>
        <taxon>Dikarya</taxon>
        <taxon>Ascomycota</taxon>
        <taxon>Pezizomycotina</taxon>
        <taxon>Eurotiomycetes</taxon>
        <taxon>Eurotiomycetidae</taxon>
        <taxon>Eurotiales</taxon>
        <taxon>Aspergillaceae</taxon>
        <taxon>Penicillium</taxon>
    </lineage>
</organism>
<dbReference type="GeneID" id="81366177"/>
<dbReference type="GO" id="GO:0003755">
    <property type="term" value="F:peptidyl-prolyl cis-trans isomerase activity"/>
    <property type="evidence" value="ECO:0007669"/>
    <property type="project" value="UniProtKB-UniRule"/>
</dbReference>
<dbReference type="EMBL" id="JAPZBU010000004">
    <property type="protein sequence ID" value="KAJ5408677.1"/>
    <property type="molecule type" value="Genomic_DNA"/>
</dbReference>
<dbReference type="Pfam" id="PF00639">
    <property type="entry name" value="Rotamase"/>
    <property type="match status" value="1"/>
</dbReference>
<keyword evidence="3 5" id="KW-0697">Rotamase</keyword>
<evidence type="ECO:0000256" key="7">
    <source>
        <dbReference type="SAM" id="MobiDB-lite"/>
    </source>
</evidence>
<name>A0A9W9W907_9EURO</name>
<sequence length="125" mass="13653">MAPKNNKAAGKAKGKDTSDDKSKGKGGLKAATSINARHILCEKHSKKEEALEKLRNGTKFDEVAREFSEDKARQGGALGWKVRGSLHGDFEKIAYDLEPSTTGNPKYAEVKTGHGYHIIMVEGRK</sequence>
<dbReference type="PROSITE" id="PS50198">
    <property type="entry name" value="PPIC_PPIASE_2"/>
    <property type="match status" value="1"/>
</dbReference>
<evidence type="ECO:0000256" key="1">
    <source>
        <dbReference type="ARBA" id="ARBA00000971"/>
    </source>
</evidence>
<dbReference type="GO" id="GO:0006364">
    <property type="term" value="P:rRNA processing"/>
    <property type="evidence" value="ECO:0007669"/>
    <property type="project" value="InterPro"/>
</dbReference>
<feature type="domain" description="PpiC" evidence="8">
    <location>
        <begin position="31"/>
        <end position="123"/>
    </location>
</feature>
<evidence type="ECO:0000256" key="2">
    <source>
        <dbReference type="ARBA" id="ARBA00010242"/>
    </source>
</evidence>
<evidence type="ECO:0000256" key="3">
    <source>
        <dbReference type="ARBA" id="ARBA00023110"/>
    </source>
</evidence>
<dbReference type="AlphaFoldDB" id="A0A9W9W907"/>
<dbReference type="PANTHER" id="PTHR45995">
    <property type="match status" value="1"/>
</dbReference>
<comment type="catalytic activity">
    <reaction evidence="1 6">
        <text>[protein]-peptidylproline (omega=180) = [protein]-peptidylproline (omega=0)</text>
        <dbReference type="Rhea" id="RHEA:16237"/>
        <dbReference type="Rhea" id="RHEA-COMP:10747"/>
        <dbReference type="Rhea" id="RHEA-COMP:10748"/>
        <dbReference type="ChEBI" id="CHEBI:83833"/>
        <dbReference type="ChEBI" id="CHEBI:83834"/>
        <dbReference type="EC" id="5.2.1.8"/>
    </reaction>
</comment>
<comment type="caution">
    <text evidence="9">The sequence shown here is derived from an EMBL/GenBank/DDBJ whole genome shotgun (WGS) entry which is preliminary data.</text>
</comment>
<dbReference type="RefSeq" id="XP_056492992.1">
    <property type="nucleotide sequence ID" value="XM_056627197.1"/>
</dbReference>
<dbReference type="InterPro" id="IPR046357">
    <property type="entry name" value="PPIase_dom_sf"/>
</dbReference>
<keyword evidence="4 5" id="KW-0413">Isomerase</keyword>
<evidence type="ECO:0000259" key="8">
    <source>
        <dbReference type="PROSITE" id="PS50198"/>
    </source>
</evidence>
<dbReference type="OrthoDB" id="1911748at2759"/>
<evidence type="ECO:0000313" key="9">
    <source>
        <dbReference type="EMBL" id="KAJ5408677.1"/>
    </source>
</evidence>
<comment type="similarity">
    <text evidence="2">Belongs to the PpiC/parvulin rotamase family. PIN4 subfamily.</text>
</comment>
<dbReference type="SUPFAM" id="SSF54534">
    <property type="entry name" value="FKBP-like"/>
    <property type="match status" value="1"/>
</dbReference>
<evidence type="ECO:0000256" key="4">
    <source>
        <dbReference type="ARBA" id="ARBA00023235"/>
    </source>
</evidence>
<reference evidence="9" key="2">
    <citation type="journal article" date="2023" name="IMA Fungus">
        <title>Comparative genomic study of the Penicillium genus elucidates a diverse pangenome and 15 lateral gene transfer events.</title>
        <authorList>
            <person name="Petersen C."/>
            <person name="Sorensen T."/>
            <person name="Nielsen M.R."/>
            <person name="Sondergaard T.E."/>
            <person name="Sorensen J.L."/>
            <person name="Fitzpatrick D.A."/>
            <person name="Frisvad J.C."/>
            <person name="Nielsen K.L."/>
        </authorList>
    </citation>
    <scope>NUCLEOTIDE SEQUENCE</scope>
    <source>
        <strain evidence="9">IBT 29677</strain>
    </source>
</reference>
<protein>
    <recommendedName>
        <fullName evidence="6">Peptidyl-prolyl cis-trans isomerase</fullName>
        <ecNumber evidence="6">5.2.1.8</ecNumber>
    </recommendedName>
</protein>
<proteinExistence type="inferred from homology"/>
<dbReference type="GO" id="GO:0003677">
    <property type="term" value="F:DNA binding"/>
    <property type="evidence" value="ECO:0007669"/>
    <property type="project" value="InterPro"/>
</dbReference>
<evidence type="ECO:0000256" key="5">
    <source>
        <dbReference type="PROSITE-ProRule" id="PRU00278"/>
    </source>
</evidence>
<dbReference type="EC" id="5.2.1.8" evidence="6"/>
<reference evidence="9" key="1">
    <citation type="submission" date="2022-12" db="EMBL/GenBank/DDBJ databases">
        <authorList>
            <person name="Petersen C."/>
        </authorList>
    </citation>
    <scope>NUCLEOTIDE SEQUENCE</scope>
    <source>
        <strain evidence="9">IBT 29677</strain>
    </source>
</reference>
<dbReference type="Proteomes" id="UP001147747">
    <property type="component" value="Unassembled WGS sequence"/>
</dbReference>
<keyword evidence="10" id="KW-1185">Reference proteome</keyword>
<evidence type="ECO:0000313" key="10">
    <source>
        <dbReference type="Proteomes" id="UP001147747"/>
    </source>
</evidence>
<dbReference type="InterPro" id="IPR043323">
    <property type="entry name" value="PIN4"/>
</dbReference>
<feature type="region of interest" description="Disordered" evidence="7">
    <location>
        <begin position="1"/>
        <end position="30"/>
    </location>
</feature>
<evidence type="ECO:0000256" key="6">
    <source>
        <dbReference type="RuleBase" id="RU363014"/>
    </source>
</evidence>